<name>A0A085MSF6_9BILA</name>
<reference evidence="1" key="1">
    <citation type="journal article" date="2014" name="Nat. Genet.">
        <title>Genome and transcriptome of the porcine whipworm Trichuris suis.</title>
        <authorList>
            <person name="Jex A.R."/>
            <person name="Nejsum P."/>
            <person name="Schwarz E.M."/>
            <person name="Hu L."/>
            <person name="Young N.D."/>
            <person name="Hall R.S."/>
            <person name="Korhonen P.K."/>
            <person name="Liao S."/>
            <person name="Thamsborg S."/>
            <person name="Xia J."/>
            <person name="Xu P."/>
            <person name="Wang S."/>
            <person name="Scheerlinck J.P."/>
            <person name="Hofmann A."/>
            <person name="Sternberg P.W."/>
            <person name="Wang J."/>
            <person name="Gasser R.B."/>
        </authorList>
    </citation>
    <scope>NUCLEOTIDE SEQUENCE [LARGE SCALE GENOMIC DNA]</scope>
    <source>
        <strain evidence="1">DCEP-RM93F</strain>
    </source>
</reference>
<evidence type="ECO:0000313" key="1">
    <source>
        <dbReference type="EMBL" id="KFD60152.1"/>
    </source>
</evidence>
<dbReference type="AlphaFoldDB" id="A0A085MSF6"/>
<proteinExistence type="predicted"/>
<gene>
    <name evidence="1" type="ORF">M514_27680</name>
</gene>
<sequence>MECVIKILSPERWAADGEDKNKRFSTFRIVQEIATFSRVKSKYQLIRMESRGLRNNQSLYRCSFHVQA</sequence>
<accession>A0A085MSF6</accession>
<organism evidence="1">
    <name type="scientific">Trichuris suis</name>
    <name type="common">pig whipworm</name>
    <dbReference type="NCBI Taxonomy" id="68888"/>
    <lineage>
        <taxon>Eukaryota</taxon>
        <taxon>Metazoa</taxon>
        <taxon>Ecdysozoa</taxon>
        <taxon>Nematoda</taxon>
        <taxon>Enoplea</taxon>
        <taxon>Dorylaimia</taxon>
        <taxon>Trichinellida</taxon>
        <taxon>Trichuridae</taxon>
        <taxon>Trichuris</taxon>
    </lineage>
</organism>
<protein>
    <submittedName>
        <fullName evidence="1">Uncharacterized protein</fullName>
    </submittedName>
</protein>
<dbReference type="Proteomes" id="UP000030758">
    <property type="component" value="Unassembled WGS sequence"/>
</dbReference>
<dbReference type="EMBL" id="KL367691">
    <property type="protein sequence ID" value="KFD60152.1"/>
    <property type="molecule type" value="Genomic_DNA"/>
</dbReference>
<feature type="non-terminal residue" evidence="1">
    <location>
        <position position="68"/>
    </location>
</feature>